<organism evidence="8 9">
    <name type="scientific">Suricata suricatta</name>
    <name type="common">Meerkat</name>
    <dbReference type="NCBI Taxonomy" id="37032"/>
    <lineage>
        <taxon>Eukaryota</taxon>
        <taxon>Metazoa</taxon>
        <taxon>Chordata</taxon>
        <taxon>Craniata</taxon>
        <taxon>Vertebrata</taxon>
        <taxon>Euteleostomi</taxon>
        <taxon>Mammalia</taxon>
        <taxon>Eutheria</taxon>
        <taxon>Laurasiatheria</taxon>
        <taxon>Carnivora</taxon>
        <taxon>Feliformia</taxon>
        <taxon>Herpestidae</taxon>
        <taxon>Suricata</taxon>
    </lineage>
</organism>
<evidence type="ECO:0000313" key="8">
    <source>
        <dbReference type="Ensembl" id="ENSSSUP00005020720.1"/>
    </source>
</evidence>
<keyword evidence="5 6" id="KW-0067">ATP-binding</keyword>
<dbReference type="PANTHER" id="PTHR11164">
    <property type="entry name" value="GLUTAMATE CYSTEINE LIGASE"/>
    <property type="match status" value="1"/>
</dbReference>
<accession>A0A673UHK3</accession>
<evidence type="ECO:0000256" key="6">
    <source>
        <dbReference type="RuleBase" id="RU367135"/>
    </source>
</evidence>
<dbReference type="GO" id="GO:0006750">
    <property type="term" value="P:glutathione biosynthetic process"/>
    <property type="evidence" value="ECO:0007669"/>
    <property type="project" value="UniProtKB-UniRule"/>
</dbReference>
<evidence type="ECO:0000256" key="7">
    <source>
        <dbReference type="SAM" id="MobiDB-lite"/>
    </source>
</evidence>
<keyword evidence="2 6" id="KW-0436">Ligase</keyword>
<dbReference type="GO" id="GO:0017109">
    <property type="term" value="C:glutamate-cysteine ligase complex"/>
    <property type="evidence" value="ECO:0007669"/>
    <property type="project" value="TreeGrafter"/>
</dbReference>
<comment type="pathway">
    <text evidence="6">Sulfur metabolism; glutathione biosynthesis; glutathione from L-cysteine and L-glutamate: step 1/2.</text>
</comment>
<keyword evidence="4 6" id="KW-0547">Nucleotide-binding</keyword>
<evidence type="ECO:0000313" key="9">
    <source>
        <dbReference type="Proteomes" id="UP000472268"/>
    </source>
</evidence>
<name>A0A673UHK3_SURSU</name>
<evidence type="ECO:0000256" key="1">
    <source>
        <dbReference type="ARBA" id="ARBA00012220"/>
    </source>
</evidence>
<protein>
    <recommendedName>
        <fullName evidence="1 6">Glutamate--cysteine ligase</fullName>
        <ecNumber evidence="1 6">6.3.2.2</ecNumber>
    </recommendedName>
    <alternativeName>
        <fullName evidence="6">Gamma-ECS</fullName>
    </alternativeName>
    <alternativeName>
        <fullName evidence="6">Gamma-glutamylcysteine synthetase</fullName>
    </alternativeName>
</protein>
<dbReference type="InterPro" id="IPR004308">
    <property type="entry name" value="GCS"/>
</dbReference>
<gene>
    <name evidence="8" type="primary">GCLC</name>
</gene>
<dbReference type="EC" id="6.3.2.2" evidence="1 6"/>
<evidence type="ECO:0000256" key="3">
    <source>
        <dbReference type="ARBA" id="ARBA00022684"/>
    </source>
</evidence>
<keyword evidence="9" id="KW-1185">Reference proteome</keyword>
<dbReference type="UniPathway" id="UPA00142">
    <property type="reaction ID" value="UER00209"/>
</dbReference>
<proteinExistence type="inferred from homology"/>
<reference evidence="8 9" key="1">
    <citation type="submission" date="2019-05" db="EMBL/GenBank/DDBJ databases">
        <title>A Chromosome-scale Meerkat (S. suricatta) Genome Assembly.</title>
        <authorList>
            <person name="Dudchenko O."/>
            <person name="Lieberman Aiden E."/>
            <person name="Tung J."/>
            <person name="Barreiro L.B."/>
            <person name="Clutton-Brock T.H."/>
        </authorList>
    </citation>
    <scope>NUCLEOTIDE SEQUENCE [LARGE SCALE GENOMIC DNA]</scope>
</reference>
<evidence type="ECO:0000256" key="5">
    <source>
        <dbReference type="ARBA" id="ARBA00022840"/>
    </source>
</evidence>
<comment type="similarity">
    <text evidence="6">Belongs to the glutamate--cysteine ligase type 3 family.</text>
</comment>
<reference evidence="8" key="2">
    <citation type="submission" date="2025-08" db="UniProtKB">
        <authorList>
            <consortium name="Ensembl"/>
        </authorList>
    </citation>
    <scope>IDENTIFICATION</scope>
</reference>
<dbReference type="Ensembl" id="ENSSSUT00005023689.1">
    <property type="protein sequence ID" value="ENSSSUP00005020720.1"/>
    <property type="gene ID" value="ENSSSUG00005013092.1"/>
</dbReference>
<dbReference type="AlphaFoldDB" id="A0A673UHK3"/>
<sequence>EEASARHRQREAGAAPWLWGLWPPPGNRSGAGAGAGEAAGREPPSLPSRLLPLCPCGAPDPLSRSPGRQGPARGSGNGADPSFLRRLWPEGAPAGRSSCCRRRLLRAAECRSRAPRPELAAAVSPEEKEEGAAMGLLSQGSPLSWEETKRHADHVRRHGILQFLHIYHAVKDRHKDVLKWGDEPSDPVETRVRQLHD</sequence>
<evidence type="ECO:0000256" key="2">
    <source>
        <dbReference type="ARBA" id="ARBA00022598"/>
    </source>
</evidence>
<comment type="catalytic activity">
    <reaction evidence="6">
        <text>L-cysteine + L-glutamate + ATP = gamma-L-glutamyl-L-cysteine + ADP + phosphate + H(+)</text>
        <dbReference type="Rhea" id="RHEA:13285"/>
        <dbReference type="ChEBI" id="CHEBI:15378"/>
        <dbReference type="ChEBI" id="CHEBI:29985"/>
        <dbReference type="ChEBI" id="CHEBI:30616"/>
        <dbReference type="ChEBI" id="CHEBI:35235"/>
        <dbReference type="ChEBI" id="CHEBI:43474"/>
        <dbReference type="ChEBI" id="CHEBI:58173"/>
        <dbReference type="ChEBI" id="CHEBI:456216"/>
        <dbReference type="EC" id="6.3.2.2"/>
    </reaction>
</comment>
<evidence type="ECO:0000256" key="4">
    <source>
        <dbReference type="ARBA" id="ARBA00022741"/>
    </source>
</evidence>
<keyword evidence="3 6" id="KW-0317">Glutathione biosynthesis</keyword>
<feature type="compositionally biased region" description="Low complexity" evidence="7">
    <location>
        <begin position="38"/>
        <end position="56"/>
    </location>
</feature>
<reference evidence="8" key="3">
    <citation type="submission" date="2025-09" db="UniProtKB">
        <authorList>
            <consortium name="Ensembl"/>
        </authorList>
    </citation>
    <scope>IDENTIFICATION</scope>
</reference>
<feature type="region of interest" description="Disordered" evidence="7">
    <location>
        <begin position="1"/>
        <end position="97"/>
    </location>
</feature>
<feature type="compositionally biased region" description="Low complexity" evidence="7">
    <location>
        <begin position="12"/>
        <end position="21"/>
    </location>
</feature>
<feature type="region of interest" description="Disordered" evidence="7">
    <location>
        <begin position="112"/>
        <end position="139"/>
    </location>
</feature>
<dbReference type="PANTHER" id="PTHR11164:SF0">
    <property type="entry name" value="GLUTAMATE--CYSTEINE LIGASE CATALYTIC SUBUNIT"/>
    <property type="match status" value="1"/>
</dbReference>
<dbReference type="GO" id="GO:0005524">
    <property type="term" value="F:ATP binding"/>
    <property type="evidence" value="ECO:0007669"/>
    <property type="project" value="UniProtKB-UniRule"/>
</dbReference>
<dbReference type="GO" id="GO:0004357">
    <property type="term" value="F:glutamate-cysteine ligase activity"/>
    <property type="evidence" value="ECO:0007669"/>
    <property type="project" value="UniProtKB-UniRule"/>
</dbReference>
<dbReference type="Proteomes" id="UP000472268">
    <property type="component" value="Chromosome 7"/>
</dbReference>